<comment type="subcellular location">
    <subcellularLocation>
        <location evidence="1">Plastid</location>
        <location evidence="1">Chloroplast thylakoid membrane</location>
        <topology evidence="1">Multi-pass membrane protein</topology>
    </subcellularLocation>
</comment>
<feature type="transmembrane region" description="Helical" evidence="4">
    <location>
        <begin position="244"/>
        <end position="265"/>
    </location>
</feature>
<name>A0A0E0B576_9ORYZ</name>
<feature type="region of interest" description="Disordered" evidence="3">
    <location>
        <begin position="52"/>
        <end position="75"/>
    </location>
</feature>
<feature type="transmembrane region" description="Helical" evidence="4">
    <location>
        <begin position="83"/>
        <end position="103"/>
    </location>
</feature>
<dbReference type="Gene3D" id="1.10.3370.10">
    <property type="entry name" value="SecY subunit domain"/>
    <property type="match status" value="1"/>
</dbReference>
<evidence type="ECO:0000256" key="2">
    <source>
        <dbReference type="RuleBase" id="RU004349"/>
    </source>
</evidence>
<dbReference type="SUPFAM" id="SSF103491">
    <property type="entry name" value="Preprotein translocase SecY subunit"/>
    <property type="match status" value="1"/>
</dbReference>
<dbReference type="InterPro" id="IPR023201">
    <property type="entry name" value="SecY_dom_sf"/>
</dbReference>
<reference evidence="5" key="1">
    <citation type="submission" date="2015-04" db="UniProtKB">
        <authorList>
            <consortium name="EnsemblPlants"/>
        </authorList>
    </citation>
    <scope>IDENTIFICATION</scope>
</reference>
<keyword evidence="4" id="KW-0812">Transmembrane</keyword>
<dbReference type="Pfam" id="PF00344">
    <property type="entry name" value="SecY"/>
    <property type="match status" value="1"/>
</dbReference>
<evidence type="ECO:0000256" key="1">
    <source>
        <dbReference type="ARBA" id="ARBA00004454"/>
    </source>
</evidence>
<comment type="similarity">
    <text evidence="2">Belongs to the SecY/SEC61-alpha family.</text>
</comment>
<sequence>MTLTTIYSNILDDLLDKGYGLHGASAISLLAATNTCEKVVWQAFSPLTVDTGRAGPGVRGDRPRRHPPRRPPTGHVRRHLPNVMGLLATCVVLLAAVFLEGFRVMLPLRSRDARGRQLALPIKLLYTSTMPVVLHSAAVSSLYTVSQLLHYSRFAGSLLGTWKKTGYAAVPVPVGGVAYYVTPPAGLSHAAAYAASLLASCALFSGAWVEVSGSSARDVARQLSAQRLALHGASERDAALRSHLSRYISTAAALSGLCVGALTILADMTGAIGSGTGILLAATVVYNLRKQ</sequence>
<organism evidence="5">
    <name type="scientific">Oryza glumipatula</name>
    <dbReference type="NCBI Taxonomy" id="40148"/>
    <lineage>
        <taxon>Eukaryota</taxon>
        <taxon>Viridiplantae</taxon>
        <taxon>Streptophyta</taxon>
        <taxon>Embryophyta</taxon>
        <taxon>Tracheophyta</taxon>
        <taxon>Spermatophyta</taxon>
        <taxon>Magnoliopsida</taxon>
        <taxon>Liliopsida</taxon>
        <taxon>Poales</taxon>
        <taxon>Poaceae</taxon>
        <taxon>BOP clade</taxon>
        <taxon>Oryzoideae</taxon>
        <taxon>Oryzeae</taxon>
        <taxon>Oryzinae</taxon>
        <taxon>Oryza</taxon>
    </lineage>
</organism>
<keyword evidence="4" id="KW-1133">Transmembrane helix</keyword>
<protein>
    <submittedName>
        <fullName evidence="5">Uncharacterized protein</fullName>
    </submittedName>
</protein>
<dbReference type="Proteomes" id="UP000026961">
    <property type="component" value="Chromosome 9"/>
</dbReference>
<reference evidence="5" key="2">
    <citation type="submission" date="2018-05" db="EMBL/GenBank/DDBJ databases">
        <title>OgluRS3 (Oryza glumaepatula Reference Sequence Version 3).</title>
        <authorList>
            <person name="Zhang J."/>
            <person name="Kudrna D."/>
            <person name="Lee S."/>
            <person name="Talag J."/>
            <person name="Welchert J."/>
            <person name="Wing R.A."/>
        </authorList>
    </citation>
    <scope>NUCLEOTIDE SEQUENCE [LARGE SCALE GENOMIC DNA]</scope>
</reference>
<dbReference type="InterPro" id="IPR002208">
    <property type="entry name" value="SecY/SEC61-alpha"/>
</dbReference>
<dbReference type="STRING" id="40148.A0A0E0B576"/>
<dbReference type="AlphaFoldDB" id="A0A0E0B576"/>
<evidence type="ECO:0000313" key="6">
    <source>
        <dbReference type="Proteomes" id="UP000026961"/>
    </source>
</evidence>
<dbReference type="GO" id="GO:0009535">
    <property type="term" value="C:chloroplast thylakoid membrane"/>
    <property type="evidence" value="ECO:0007669"/>
    <property type="project" value="UniProtKB-SubCell"/>
</dbReference>
<keyword evidence="4" id="KW-0472">Membrane</keyword>
<evidence type="ECO:0000313" key="5">
    <source>
        <dbReference type="EnsemblPlants" id="OGLUM09G16730.1"/>
    </source>
</evidence>
<accession>A0A0E0B576</accession>
<evidence type="ECO:0000256" key="4">
    <source>
        <dbReference type="SAM" id="Phobius"/>
    </source>
</evidence>
<evidence type="ECO:0000256" key="3">
    <source>
        <dbReference type="SAM" id="MobiDB-lite"/>
    </source>
</evidence>
<keyword evidence="6" id="KW-1185">Reference proteome</keyword>
<dbReference type="Gramene" id="OGLUM09G16730.1">
    <property type="protein sequence ID" value="OGLUM09G16730.1"/>
    <property type="gene ID" value="OGLUM09G16730"/>
</dbReference>
<feature type="transmembrane region" description="Helical" evidence="4">
    <location>
        <begin position="271"/>
        <end position="288"/>
    </location>
</feature>
<feature type="transmembrane region" description="Helical" evidence="4">
    <location>
        <begin position="190"/>
        <end position="211"/>
    </location>
</feature>
<dbReference type="EnsemblPlants" id="OGLUM09G16730.1">
    <property type="protein sequence ID" value="OGLUM09G16730.1"/>
    <property type="gene ID" value="OGLUM09G16730"/>
</dbReference>
<dbReference type="HOGENOM" id="CLU_031763_2_0_1"/>
<dbReference type="PANTHER" id="PTHR10906">
    <property type="entry name" value="SECY/SEC61-ALPHA FAMILY MEMBER"/>
    <property type="match status" value="1"/>
</dbReference>
<dbReference type="eggNOG" id="KOG1373">
    <property type="taxonomic scope" value="Eukaryota"/>
</dbReference>
<proteinExistence type="inferred from homology"/>
<dbReference type="GO" id="GO:0015031">
    <property type="term" value="P:protein transport"/>
    <property type="evidence" value="ECO:0007669"/>
    <property type="project" value="InterPro"/>
</dbReference>